<sequence>MDTTQGVFMPTIAPVTLPIEEFEWVSFDVDDTTALAPLVLPRLTSLDLREGVEANLFALHSRSAIKLNALILTFFELTVPGFSAFLRDMSSLTALALYQCISITDDFLECLVYNPSTRTVLPQLERLIMATDHAHFSERVMMRMIDSRWTRQDPPTPLVKVRLTRSDMVEKSPRSRREHSEVLDWVVRVVEAGLELDYSH</sequence>
<dbReference type="EMBL" id="JARKIF010000015">
    <property type="protein sequence ID" value="KAJ7622285.1"/>
    <property type="molecule type" value="Genomic_DNA"/>
</dbReference>
<comment type="caution">
    <text evidence="1">The sequence shown here is derived from an EMBL/GenBank/DDBJ whole genome shotgun (WGS) entry which is preliminary data.</text>
</comment>
<evidence type="ECO:0000313" key="1">
    <source>
        <dbReference type="EMBL" id="KAJ7622285.1"/>
    </source>
</evidence>
<dbReference type="SUPFAM" id="SSF52047">
    <property type="entry name" value="RNI-like"/>
    <property type="match status" value="1"/>
</dbReference>
<dbReference type="Proteomes" id="UP001221142">
    <property type="component" value="Unassembled WGS sequence"/>
</dbReference>
<name>A0AAD7FG94_9AGAR</name>
<dbReference type="InterPro" id="IPR032675">
    <property type="entry name" value="LRR_dom_sf"/>
</dbReference>
<organism evidence="1 2">
    <name type="scientific">Roridomyces roridus</name>
    <dbReference type="NCBI Taxonomy" id="1738132"/>
    <lineage>
        <taxon>Eukaryota</taxon>
        <taxon>Fungi</taxon>
        <taxon>Dikarya</taxon>
        <taxon>Basidiomycota</taxon>
        <taxon>Agaricomycotina</taxon>
        <taxon>Agaricomycetes</taxon>
        <taxon>Agaricomycetidae</taxon>
        <taxon>Agaricales</taxon>
        <taxon>Marasmiineae</taxon>
        <taxon>Mycenaceae</taxon>
        <taxon>Roridomyces</taxon>
    </lineage>
</organism>
<accession>A0AAD7FG94</accession>
<evidence type="ECO:0000313" key="2">
    <source>
        <dbReference type="Proteomes" id="UP001221142"/>
    </source>
</evidence>
<gene>
    <name evidence="1" type="ORF">FB45DRAFT_1031954</name>
</gene>
<proteinExistence type="predicted"/>
<dbReference type="AlphaFoldDB" id="A0AAD7FG94"/>
<dbReference type="Gene3D" id="3.80.10.10">
    <property type="entry name" value="Ribonuclease Inhibitor"/>
    <property type="match status" value="1"/>
</dbReference>
<keyword evidence="2" id="KW-1185">Reference proteome</keyword>
<protein>
    <submittedName>
        <fullName evidence="1">Uncharacterized protein</fullName>
    </submittedName>
</protein>
<reference evidence="1" key="1">
    <citation type="submission" date="2023-03" db="EMBL/GenBank/DDBJ databases">
        <title>Massive genome expansion in bonnet fungi (Mycena s.s.) driven by repeated elements and novel gene families across ecological guilds.</title>
        <authorList>
            <consortium name="Lawrence Berkeley National Laboratory"/>
            <person name="Harder C.B."/>
            <person name="Miyauchi S."/>
            <person name="Viragh M."/>
            <person name="Kuo A."/>
            <person name="Thoen E."/>
            <person name="Andreopoulos B."/>
            <person name="Lu D."/>
            <person name="Skrede I."/>
            <person name="Drula E."/>
            <person name="Henrissat B."/>
            <person name="Morin E."/>
            <person name="Kohler A."/>
            <person name="Barry K."/>
            <person name="LaButti K."/>
            <person name="Morin E."/>
            <person name="Salamov A."/>
            <person name="Lipzen A."/>
            <person name="Mereny Z."/>
            <person name="Hegedus B."/>
            <person name="Baldrian P."/>
            <person name="Stursova M."/>
            <person name="Weitz H."/>
            <person name="Taylor A."/>
            <person name="Grigoriev I.V."/>
            <person name="Nagy L.G."/>
            <person name="Martin F."/>
            <person name="Kauserud H."/>
        </authorList>
    </citation>
    <scope>NUCLEOTIDE SEQUENCE</scope>
    <source>
        <strain evidence="1">9284</strain>
    </source>
</reference>